<dbReference type="RefSeq" id="WP_284349653.1">
    <property type="nucleotide sequence ID" value="NZ_BRXS01000002.1"/>
</dbReference>
<dbReference type="AlphaFoldDB" id="A0AA37Q2J4"/>
<dbReference type="CDD" id="cd05958">
    <property type="entry name" value="ABCL"/>
    <property type="match status" value="1"/>
</dbReference>
<dbReference type="Gene3D" id="3.40.50.12780">
    <property type="entry name" value="N-terminal domain of ligase-like"/>
    <property type="match status" value="1"/>
</dbReference>
<dbReference type="InterPro" id="IPR042099">
    <property type="entry name" value="ANL_N_sf"/>
</dbReference>
<dbReference type="PANTHER" id="PTHR43352">
    <property type="entry name" value="ACETYL-COA SYNTHETASE"/>
    <property type="match status" value="1"/>
</dbReference>
<organism evidence="4 5">
    <name type="scientific">Roseisolibacter agri</name>
    <dbReference type="NCBI Taxonomy" id="2014610"/>
    <lineage>
        <taxon>Bacteria</taxon>
        <taxon>Pseudomonadati</taxon>
        <taxon>Gemmatimonadota</taxon>
        <taxon>Gemmatimonadia</taxon>
        <taxon>Gemmatimonadales</taxon>
        <taxon>Gemmatimonadaceae</taxon>
        <taxon>Roseisolibacter</taxon>
    </lineage>
</organism>
<dbReference type="InterPro" id="IPR045851">
    <property type="entry name" value="AMP-bd_C_sf"/>
</dbReference>
<dbReference type="Pfam" id="PF00501">
    <property type="entry name" value="AMP-binding"/>
    <property type="match status" value="1"/>
</dbReference>
<dbReference type="SUPFAM" id="SSF56801">
    <property type="entry name" value="Acetyl-CoA synthetase-like"/>
    <property type="match status" value="1"/>
</dbReference>
<gene>
    <name evidence="4" type="ORF">rosag_17220</name>
</gene>
<evidence type="ECO:0000313" key="4">
    <source>
        <dbReference type="EMBL" id="GLC25209.1"/>
    </source>
</evidence>
<feature type="domain" description="AMP-dependent synthetase/ligase" evidence="2">
    <location>
        <begin position="54"/>
        <end position="405"/>
    </location>
</feature>
<keyword evidence="5" id="KW-1185">Reference proteome</keyword>
<sequence length="549" mass="58791">MTQSAHVDTFCREHLPARALWPDLKYDGLPELAAYPPRLNCAVELLDRAIERGLGDRPAFHTHAETWSYARLQATANRIAHALVDDLGIIPGNRVLLRAPNTPLLVACWFAVLKAGGVVVCTMPLLRTREIAYTADKAEVALALCDVRCLEECEPAMRTRLDGTPRANGRTVAFGGDGGAGSLEALMSGRPDTFAAVDTAADDVALIAFTSGTTGQGKGTMHFHRDVLAVCDCFPPHLLGLRPDDVCCGTPPLAFTFGLGGLVLFPMRAGASAVLLEQGSPPNLLDAIERFRATVSFTAPTAYRAIAGLLAAGDHDVSSLRICVSAGEALPLATFEAWKAATGIAIVDGIGATEMLHIFISASGDDIRPGSTGRVVPGYEAKVIDAHGAEVPRGTVGRLAVRGPTGCRYLGDPQRQRAYVQHGWNLTGDSYVQDADGWFWYQARTDDMIVSSGYNISGPEVESALLLHDAVQECGVVGLPDAERGQLVTAFVVCKPGVTADETMVRTLQDFVKATIAPYKYPRRIVFVDALPRTATGKLQRYRLREGAK</sequence>
<dbReference type="EMBL" id="BRXS01000002">
    <property type="protein sequence ID" value="GLC25209.1"/>
    <property type="molecule type" value="Genomic_DNA"/>
</dbReference>
<dbReference type="GO" id="GO:0016405">
    <property type="term" value="F:CoA-ligase activity"/>
    <property type="evidence" value="ECO:0007669"/>
    <property type="project" value="InterPro"/>
</dbReference>
<accession>A0AA37Q2J4</accession>
<dbReference type="Proteomes" id="UP001161325">
    <property type="component" value="Unassembled WGS sequence"/>
</dbReference>
<evidence type="ECO:0000259" key="3">
    <source>
        <dbReference type="Pfam" id="PF13193"/>
    </source>
</evidence>
<comment type="caution">
    <text evidence="4">The sequence shown here is derived from an EMBL/GenBank/DDBJ whole genome shotgun (WGS) entry which is preliminary data.</text>
</comment>
<dbReference type="InterPro" id="IPR025110">
    <property type="entry name" value="AMP-bd_C"/>
</dbReference>
<evidence type="ECO:0000259" key="2">
    <source>
        <dbReference type="Pfam" id="PF00501"/>
    </source>
</evidence>
<dbReference type="Pfam" id="PF13193">
    <property type="entry name" value="AMP-binding_C"/>
    <property type="match status" value="1"/>
</dbReference>
<dbReference type="GO" id="GO:0044550">
    <property type="term" value="P:secondary metabolite biosynthetic process"/>
    <property type="evidence" value="ECO:0007669"/>
    <property type="project" value="TreeGrafter"/>
</dbReference>
<dbReference type="NCBIfam" id="TIGR02262">
    <property type="entry name" value="benz_CoA_lig"/>
    <property type="match status" value="1"/>
</dbReference>
<reference evidence="4" key="1">
    <citation type="submission" date="2022-08" db="EMBL/GenBank/DDBJ databases">
        <title>Draft genome sequencing of Roseisolibacter agri AW1220.</title>
        <authorList>
            <person name="Tobiishi Y."/>
            <person name="Tonouchi A."/>
        </authorList>
    </citation>
    <scope>NUCLEOTIDE SEQUENCE</scope>
    <source>
        <strain evidence="4">AW1220</strain>
    </source>
</reference>
<dbReference type="InterPro" id="IPR000873">
    <property type="entry name" value="AMP-dep_synth/lig_dom"/>
</dbReference>
<feature type="domain" description="AMP-binding enzyme C-terminal" evidence="3">
    <location>
        <begin position="460"/>
        <end position="538"/>
    </location>
</feature>
<evidence type="ECO:0000313" key="5">
    <source>
        <dbReference type="Proteomes" id="UP001161325"/>
    </source>
</evidence>
<name>A0AA37Q2J4_9BACT</name>
<dbReference type="InterPro" id="IPR011957">
    <property type="entry name" value="Benz_CoA_lig"/>
</dbReference>
<dbReference type="GO" id="GO:0016878">
    <property type="term" value="F:acid-thiol ligase activity"/>
    <property type="evidence" value="ECO:0007669"/>
    <property type="project" value="TreeGrafter"/>
</dbReference>
<proteinExistence type="predicted"/>
<dbReference type="Gene3D" id="3.30.300.30">
    <property type="match status" value="1"/>
</dbReference>
<evidence type="ECO:0000256" key="1">
    <source>
        <dbReference type="ARBA" id="ARBA00022598"/>
    </source>
</evidence>
<protein>
    <submittedName>
        <fullName evidence="4">Acetyl-CoA synthetase</fullName>
    </submittedName>
</protein>
<keyword evidence="1" id="KW-0436">Ligase</keyword>
<dbReference type="GO" id="GO:0005524">
    <property type="term" value="F:ATP binding"/>
    <property type="evidence" value="ECO:0007669"/>
    <property type="project" value="InterPro"/>
</dbReference>
<dbReference type="PANTHER" id="PTHR43352:SF1">
    <property type="entry name" value="ANTHRANILATE--COA LIGASE"/>
    <property type="match status" value="1"/>
</dbReference>